<evidence type="ECO:0000259" key="5">
    <source>
        <dbReference type="SMART" id="SM01215"/>
    </source>
</evidence>
<sequence length="2582" mass="295940">MFPIEKLVQAVTSILVLWIVGWYAFYLTTGFHLKSIGINNGISFNGISFNSRKIEISIRSFRFRLWGNTRKIIIDELHINVKNRGTNSDQTRTNKGKKKKKTTNGSDDQDRLTIIPSSGIFAKVIRFALSRIPLIDIQIRNSHITTPNGKTSLDYVKFSMSSRHSERFSDTIKFNSIIILNNVSVSLNQKQDTKSPLSTETLKIQCHWQVNLNDGSVYRIKTKVFIDHLRVSLFSLVKHYLQEVTSQTDIQSNNKEGAQTKPTVEDSESPLSKLQRLHRKLYGGIEEVSVHVENTAILEIPFANPHAQESIEEYFNKKSPTAATELRTKSISVNYSRLHPQSPGFQVLFDPVRDTPFHIISSVQLLTVNYTTLFELEKRVVKRTDEVLNLPNFGCTIKSNVLDHLARGDGFKNCVIELFSSASSPIVDLDTEQLTSFNYNIVLIVKYLKLLKGNRKFMHGQGTSHDESSDKYDDDDSELQSDDTIVSKEYEYDNESITIEYTESRNQTLASETPENHLLKLLYDYYPKVEVKLVVEQPRFIIRHTNDVTDSTQLLNFSYSYLNLHVLTNSTREYDCNCNFLHPAINYIEKSNTKSNKIIQSEIFGIESLDVKVDVLRNFRVKPSVYISNVNVDLSELDVIHGMSNLLQEINFMVDQNLTKGFLNVQLNEKLREYFRKRPRQIRRPELNLEDKVFKNLPHWLLQTDINVSKISLKLGSRSPFMKPEELSQFNKGSDKDLRTMTISLVKLHVYIANESQNKSFRFEMQNQTMNAGKSEITKSFLPYWAVAIKLEHFGVSIQNNNETDGTFLAIPSLSLDLIAAKINEKNKLIVNNDIGDISGFYDRYKLFVLLGSVNMVKEVILTPIKMMGERWKKDKRIISREDSFKPEYDVHPKDFIYVDSNVSKIELEVELSDDFKIKVQTFDINAFFSDGIITLTNKLSRLLADSPTVSQCWTRVLCLDSLKVVVNDPSLSCPVDVTVESIRILHPHQFVVYHLFDNLAITVKIAKHLFQTLKGDNNRDSIVVPTESKALDVPNIRLRTRKIFFAMEDDPFEAELAMIYQLGLVEQRKRLEQLSLFENKAKSTGIDKQEYANLKETLEETISKSWIRKVKVFKGMLSEEIIKNKKYLFGSEATLPPQLNEGIVSYMIQAPLFSAILESLDVNISSTKFSLDELPQFLYDIGQGVPKDTVYSLMLPTYIDLKLGELRLHLRDYPLPLLHVPANIDKSPSLAMHGHLIISENLVTAKEHVRRLEIPLVPGSIDFSKLGYNGMIIEKALSTVKLYSDLRISFSSEQSTRFVWGSSYQFALQQTILNFDQFSKPPVDPSEKLGVWDKLKYVMHGNFNISVKGESDLQIAIKGSRDPYNLFGSSSGFVLAFRDQVEWKINEHDDPRSFFEIIADKVSFFIPNYLAAPLIAWTRQSSKSTYLPTSQNFVSTAYAYYLEDIPTPTRQESLLLNRDVLEKTVLKLSGGINFKLGFLFQRDGADGKKTYDAKPHYEVELYNPEYTEEGHDSYSGFRSDYIHMAISLTSNNEGCNNAIHLSPGVFKQLFSWWVLFSGNMMLPIRRGPLFGDLKEDKKFSQHLYTNKFLFDFSDVFISHIYRDETVDGDKDIIECIGVRGKMQHFVLDLHQRKEHQIEVHEGLDRKKKIKKMNFNIGESHLKGIDLRAVHSRFDHDIYSKVDEKYDDKDSTYWTFDGNSSWFDIDDYEEAYIPALKKNRRDVKIYPLMYTECFSYFRDTSKESELDSPELGNEDSHNCKIHSENMFESLLTLYRTRITQLEKQIKKNQRKGKPTEQLQARIESLEANIKEQVDVKSHKGENISDLFHNRFMLISMMLKWNIENRNLLLKYIQFVQWKSYITKYLSYDSIRTLQDIIDKRKDIAPGDIETIQTELNECMNRQQMLDNENLNKDESSEERLGKFDEILRRVADGNTVTEDFLIEIISPQIQLQSSEAPDSVVLVAAPNIDVKILSVVEQGKSNVSNIVALENRYGVLMRDANIFVLNKDMVASHDLILAQKPYGSKENWPPWLGIEICKNGTLAGYDNLLVEKTSTMVTFEHVKPLGHKQDESENDAKSIQPNVKSSSDSANRVLRIDVPKFVVTSTAKQYSTLYIIVISLLFYSEPLSKNLTDKLEKLKFSIDFQDLNALQGRLINLHKYYQLLDKLTQNYQFKQHVLDNEDLNNHLSLNLEKGSTALEIYLMMQSILGGDLEHQVGDTKAMSHWTIRADQIILHLLEDDRTPILDVGMARGICQRTINDDGSNINRIEIFMMQGFNLLKTARYPELFAPFEMDVNDDSENVIVVDWTMNRPIGGIKIIEDFQVNAKPLKIKIDDITGEKLLEYIFQSDGDINESPLIALAEKHTKENNGDDVDNEDNDECDSEPELDGVHVEMLEGTNKQPSEGERSSSLNTSKASQAGESKLSKRLNNVHFATDSSSSEFNSEHGNDVEEMVSRSKKYMSIGALVVQSLRVSVSIKCHKGFLRVLNVEDFVIDLPEFAIHSEVVSVLDITMLMQKFFIKALLSHTGRLLKNKFQVRKDKGKNMIKRPLRPVKKYVNFTSVAELRGVPSVSPSANQEVSLI</sequence>
<feature type="region of interest" description="Disordered" evidence="2">
    <location>
        <begin position="251"/>
        <end position="272"/>
    </location>
</feature>
<dbReference type="Pfam" id="PF10344">
    <property type="entry name" value="Hobbit"/>
    <property type="match status" value="1"/>
</dbReference>
<dbReference type="SMART" id="SM01215">
    <property type="entry name" value="Fmp27_SW"/>
    <property type="match status" value="1"/>
</dbReference>
<proteinExistence type="predicted"/>
<accession>A0ABP0EPS9</accession>
<reference evidence="7 8" key="1">
    <citation type="submission" date="2024-01" db="EMBL/GenBank/DDBJ databases">
        <authorList>
            <consortium name="Genoscope - CEA"/>
            <person name="William W."/>
        </authorList>
    </citation>
    <scope>NUCLEOTIDE SEQUENCE [LARGE SCALE GENOMIC DNA]</scope>
    <source>
        <strain evidence="7 8">29B2s-10</strain>
    </source>
</reference>
<dbReference type="SMART" id="SM01214">
    <property type="entry name" value="Fmp27_GFWDK"/>
    <property type="match status" value="1"/>
</dbReference>
<keyword evidence="3" id="KW-0472">Membrane</keyword>
<feature type="coiled-coil region" evidence="1">
    <location>
        <begin position="1771"/>
        <end position="1815"/>
    </location>
</feature>
<keyword evidence="3" id="KW-0812">Transmembrane</keyword>
<keyword evidence="1" id="KW-0175">Coiled coil</keyword>
<evidence type="ECO:0000313" key="8">
    <source>
        <dbReference type="Proteomes" id="UP001497600"/>
    </source>
</evidence>
<evidence type="ECO:0000256" key="3">
    <source>
        <dbReference type="SAM" id="Phobius"/>
    </source>
</evidence>
<evidence type="ECO:0000259" key="4">
    <source>
        <dbReference type="SMART" id="SM01214"/>
    </source>
</evidence>
<keyword evidence="8" id="KW-1185">Reference proteome</keyword>
<feature type="compositionally biased region" description="Basic and acidic residues" evidence="2">
    <location>
        <begin position="2066"/>
        <end position="2076"/>
    </location>
</feature>
<dbReference type="InterPro" id="IPR019415">
    <property type="entry name" value="FMP27_SW_RBG"/>
</dbReference>
<feature type="transmembrane region" description="Helical" evidence="3">
    <location>
        <begin position="7"/>
        <end position="26"/>
    </location>
</feature>
<name>A0ABP0EPS9_9ASCO</name>
<gene>
    <name evidence="7" type="primary">FMP27</name>
    <name evidence="7" type="ORF">CAAN4_H12376</name>
</gene>
<dbReference type="InterPro" id="IPR019441">
    <property type="entry name" value="FMP27/BLTP2/Hobbit_GFWDK_RBG"/>
</dbReference>
<evidence type="ECO:0000256" key="2">
    <source>
        <dbReference type="SAM" id="MobiDB-lite"/>
    </source>
</evidence>
<organism evidence="7 8">
    <name type="scientific">[Candida] anglica</name>
    <dbReference type="NCBI Taxonomy" id="148631"/>
    <lineage>
        <taxon>Eukaryota</taxon>
        <taxon>Fungi</taxon>
        <taxon>Dikarya</taxon>
        <taxon>Ascomycota</taxon>
        <taxon>Saccharomycotina</taxon>
        <taxon>Pichiomycetes</taxon>
        <taxon>Debaryomycetaceae</taxon>
        <taxon>Kurtzmaniella</taxon>
    </lineage>
</organism>
<evidence type="ECO:0000313" key="7">
    <source>
        <dbReference type="EMBL" id="CAK7921285.1"/>
    </source>
</evidence>
<feature type="region of interest" description="Disordered" evidence="2">
    <location>
        <begin position="2066"/>
        <end position="2085"/>
    </location>
</feature>
<feature type="compositionally biased region" description="Polar residues" evidence="2">
    <location>
        <begin position="2399"/>
        <end position="2420"/>
    </location>
</feature>
<feature type="region of interest" description="Disordered" evidence="2">
    <location>
        <begin position="84"/>
        <end position="108"/>
    </location>
</feature>
<feature type="compositionally biased region" description="Acidic residues" evidence="2">
    <location>
        <begin position="2370"/>
        <end position="2386"/>
    </location>
</feature>
<dbReference type="PANTHER" id="PTHR15678:SF15">
    <property type="entry name" value="PROTEIN FMP27, MITOCHONDRIAL"/>
    <property type="match status" value="1"/>
</dbReference>
<dbReference type="Proteomes" id="UP001497600">
    <property type="component" value="Chromosome H"/>
</dbReference>
<feature type="compositionally biased region" description="Acidic residues" evidence="2">
    <location>
        <begin position="472"/>
        <end position="481"/>
    </location>
</feature>
<feature type="domain" description="FMP27 WPPW motif-containing RBG unit" evidence="6">
    <location>
        <begin position="1618"/>
        <end position="2037"/>
    </location>
</feature>
<protein>
    <submittedName>
        <fullName evidence="7">Protein Fmp27p, mitochondrial</fullName>
    </submittedName>
</protein>
<feature type="region of interest" description="Disordered" evidence="2">
    <location>
        <begin position="2364"/>
        <end position="2386"/>
    </location>
</feature>
<keyword evidence="3" id="KW-1133">Transmembrane helix</keyword>
<dbReference type="EMBL" id="OZ004260">
    <property type="protein sequence ID" value="CAK7921285.1"/>
    <property type="molecule type" value="Genomic_DNA"/>
</dbReference>
<feature type="region of interest" description="Disordered" evidence="2">
    <location>
        <begin position="2399"/>
        <end position="2423"/>
    </location>
</feature>
<dbReference type="SMART" id="SM01216">
    <property type="entry name" value="Fmp27_WPPW"/>
    <property type="match status" value="1"/>
</dbReference>
<feature type="domain" description="FMP27 SW motif-containing RBG unit" evidence="5">
    <location>
        <begin position="1094"/>
        <end position="1195"/>
    </location>
</feature>
<feature type="region of interest" description="Disordered" evidence="2">
    <location>
        <begin position="459"/>
        <end position="483"/>
    </location>
</feature>
<dbReference type="InterPro" id="IPR045167">
    <property type="entry name" value="Hobbit"/>
</dbReference>
<feature type="compositionally biased region" description="Polar residues" evidence="2">
    <location>
        <begin position="251"/>
        <end position="262"/>
    </location>
</feature>
<dbReference type="PANTHER" id="PTHR15678">
    <property type="entry name" value="ANTIGEN MLAA-22-RELATED"/>
    <property type="match status" value="1"/>
</dbReference>
<evidence type="ECO:0000259" key="6">
    <source>
        <dbReference type="SMART" id="SM01216"/>
    </source>
</evidence>
<dbReference type="InterPro" id="IPR019449">
    <property type="entry name" value="FMP27_WPPW_RBG"/>
</dbReference>
<evidence type="ECO:0000256" key="1">
    <source>
        <dbReference type="SAM" id="Coils"/>
    </source>
</evidence>
<feature type="domain" description="FMP27/BLTP2/Hobbit GFWDK motif-containing RBG unit" evidence="4">
    <location>
        <begin position="1213"/>
        <end position="1367"/>
    </location>
</feature>